<reference evidence="2 3" key="1">
    <citation type="journal article" date="2019" name="Commun. Biol.">
        <title>The bagworm genome reveals a unique fibroin gene that provides high tensile strength.</title>
        <authorList>
            <person name="Kono N."/>
            <person name="Nakamura H."/>
            <person name="Ohtoshi R."/>
            <person name="Tomita M."/>
            <person name="Numata K."/>
            <person name="Arakawa K."/>
        </authorList>
    </citation>
    <scope>NUCLEOTIDE SEQUENCE [LARGE SCALE GENOMIC DNA]</scope>
</reference>
<organism evidence="2 3">
    <name type="scientific">Eumeta variegata</name>
    <name type="common">Bagworm moth</name>
    <name type="synonym">Eumeta japonica</name>
    <dbReference type="NCBI Taxonomy" id="151549"/>
    <lineage>
        <taxon>Eukaryota</taxon>
        <taxon>Metazoa</taxon>
        <taxon>Ecdysozoa</taxon>
        <taxon>Arthropoda</taxon>
        <taxon>Hexapoda</taxon>
        <taxon>Insecta</taxon>
        <taxon>Pterygota</taxon>
        <taxon>Neoptera</taxon>
        <taxon>Endopterygota</taxon>
        <taxon>Lepidoptera</taxon>
        <taxon>Glossata</taxon>
        <taxon>Ditrysia</taxon>
        <taxon>Tineoidea</taxon>
        <taxon>Psychidae</taxon>
        <taxon>Oiketicinae</taxon>
        <taxon>Eumeta</taxon>
    </lineage>
</organism>
<evidence type="ECO:0000313" key="2">
    <source>
        <dbReference type="EMBL" id="GBP86211.1"/>
    </source>
</evidence>
<protein>
    <submittedName>
        <fullName evidence="2">Uncharacterized protein</fullName>
    </submittedName>
</protein>
<accession>A0A4C1ZBQ1</accession>
<feature type="compositionally biased region" description="Basic and acidic residues" evidence="1">
    <location>
        <begin position="358"/>
        <end position="367"/>
    </location>
</feature>
<feature type="region of interest" description="Disordered" evidence="1">
    <location>
        <begin position="1"/>
        <end position="23"/>
    </location>
</feature>
<proteinExistence type="predicted"/>
<sequence>MESQEPDSVKKISMKGNVNKTNVEKSLSEECEDLGVDSPSASELFPEADLLFAASPAHDHGHDNTHTSQSTLLSQSGVPQPDLEDQIATDHLLPEASPHGAKPDLVECSPGNDLESGLSLGDVGVVTVSALNHEEFARSHPNTTFHSEPTDDAEVQPFSMSSLKGRHITSTIFHSGTSAPTTVLMTAAAANAPLKYTDIDNVIDSMAGAELGAGPHGLTRFDNMLSDTRELHLGSGSALHTAPAGAAAHVIRRVCYDNDKSAASRYLLDEPDTLIAGDDPKISVVEDSSRDATLESIADDDRSSPERHAELFWESNSASERSESRRPLDFSSDSDKCCKSPSLDETNSTDSSGLGARLRLDTVIKEARGRRRSGSADGSSADDAAHPPVRTYPAKRPPPSLTGKTRAGDPPHQPQHTVRRRASGRGVVKRGCHCCNGSPAPPHHTSIGIGPTGAGPPRPKKPRTRRPPATAAAVGNVPSEH</sequence>
<evidence type="ECO:0000256" key="1">
    <source>
        <dbReference type="SAM" id="MobiDB-lite"/>
    </source>
</evidence>
<dbReference type="Proteomes" id="UP000299102">
    <property type="component" value="Unassembled WGS sequence"/>
</dbReference>
<feature type="region of interest" description="Disordered" evidence="1">
    <location>
        <begin position="287"/>
        <end position="481"/>
    </location>
</feature>
<evidence type="ECO:0000313" key="3">
    <source>
        <dbReference type="Proteomes" id="UP000299102"/>
    </source>
</evidence>
<dbReference type="STRING" id="151549.A0A4C1ZBQ1"/>
<feature type="region of interest" description="Disordered" evidence="1">
    <location>
        <begin position="56"/>
        <end position="82"/>
    </location>
</feature>
<feature type="compositionally biased region" description="Basic residues" evidence="1">
    <location>
        <begin position="417"/>
        <end position="432"/>
    </location>
</feature>
<feature type="compositionally biased region" description="Polar residues" evidence="1">
    <location>
        <begin position="343"/>
        <end position="352"/>
    </location>
</feature>
<feature type="compositionally biased region" description="Basic and acidic residues" evidence="1">
    <location>
        <begin position="320"/>
        <end position="338"/>
    </location>
</feature>
<dbReference type="AlphaFoldDB" id="A0A4C1ZBQ1"/>
<gene>
    <name evidence="2" type="ORF">EVAR_68018_1</name>
</gene>
<keyword evidence="3" id="KW-1185">Reference proteome</keyword>
<dbReference type="OrthoDB" id="6427254at2759"/>
<feature type="compositionally biased region" description="Basic and acidic residues" evidence="1">
    <location>
        <begin position="287"/>
        <end position="311"/>
    </location>
</feature>
<name>A0A4C1ZBQ1_EUMVA</name>
<dbReference type="EMBL" id="BGZK01001780">
    <property type="protein sequence ID" value="GBP86211.1"/>
    <property type="molecule type" value="Genomic_DNA"/>
</dbReference>
<feature type="compositionally biased region" description="Low complexity" evidence="1">
    <location>
        <begin position="67"/>
        <end position="76"/>
    </location>
</feature>
<comment type="caution">
    <text evidence="2">The sequence shown here is derived from an EMBL/GenBank/DDBJ whole genome shotgun (WGS) entry which is preliminary data.</text>
</comment>